<dbReference type="Gene3D" id="3.40.50.300">
    <property type="entry name" value="P-loop containing nucleotide triphosphate hydrolases"/>
    <property type="match status" value="1"/>
</dbReference>
<feature type="transmembrane region" description="Helical" evidence="1">
    <location>
        <begin position="245"/>
        <end position="265"/>
    </location>
</feature>
<evidence type="ECO:0000313" key="3">
    <source>
        <dbReference type="Proteomes" id="UP000620124"/>
    </source>
</evidence>
<evidence type="ECO:0008006" key="4">
    <source>
        <dbReference type="Google" id="ProtNLM"/>
    </source>
</evidence>
<gene>
    <name evidence="2" type="ORF">MVEN_01711400</name>
</gene>
<dbReference type="OrthoDB" id="3348095at2759"/>
<keyword evidence="3" id="KW-1185">Reference proteome</keyword>
<keyword evidence="1" id="KW-0472">Membrane</keyword>
<dbReference type="PANTHER" id="PTHR36978">
    <property type="entry name" value="P-LOOP CONTAINING NUCLEOTIDE TRIPHOSPHATE HYDROLASE"/>
    <property type="match status" value="1"/>
</dbReference>
<dbReference type="InterPro" id="IPR040632">
    <property type="entry name" value="Sulfotransfer_4"/>
</dbReference>
<name>A0A8H6XPQ2_9AGAR</name>
<evidence type="ECO:0000313" key="2">
    <source>
        <dbReference type="EMBL" id="KAF7344209.1"/>
    </source>
</evidence>
<proteinExistence type="predicted"/>
<evidence type="ECO:0000256" key="1">
    <source>
        <dbReference type="SAM" id="Phobius"/>
    </source>
</evidence>
<sequence length="278" mass="32127">MAHRRAHRQVPLEVLGLGFSRTGTSSLRDALEMLGYNVTNHGFRVGPNPTDRAMWTEAINAKFYGKGNPYGRVEWDQLLGHCMAVTDVPHILFAEDLIAAYPEAKVILTTRDPEDWWKSYSSTIALHLRGSIGLERTPEWLEPRQLRNKRVFWRLVFRTLFGLKETEWEVTPEIAKERFIVHYEQVRRLVPKDRLLEHRVGEGWEHLCTFLGKPVPEMPFPKVNDAGEYVSRIGKRNRELLCWKILRCFLFGATVLVGMYGISLANTSQSVILPERRS</sequence>
<reference evidence="2" key="1">
    <citation type="submission" date="2020-05" db="EMBL/GenBank/DDBJ databases">
        <title>Mycena genomes resolve the evolution of fungal bioluminescence.</title>
        <authorList>
            <person name="Tsai I.J."/>
        </authorList>
    </citation>
    <scope>NUCLEOTIDE SEQUENCE</scope>
    <source>
        <strain evidence="2">CCC161011</strain>
    </source>
</reference>
<keyword evidence="1" id="KW-0812">Transmembrane</keyword>
<organism evidence="2 3">
    <name type="scientific">Mycena venus</name>
    <dbReference type="NCBI Taxonomy" id="2733690"/>
    <lineage>
        <taxon>Eukaryota</taxon>
        <taxon>Fungi</taxon>
        <taxon>Dikarya</taxon>
        <taxon>Basidiomycota</taxon>
        <taxon>Agaricomycotina</taxon>
        <taxon>Agaricomycetes</taxon>
        <taxon>Agaricomycetidae</taxon>
        <taxon>Agaricales</taxon>
        <taxon>Marasmiineae</taxon>
        <taxon>Mycenaceae</taxon>
        <taxon>Mycena</taxon>
    </lineage>
</organism>
<protein>
    <recommendedName>
        <fullName evidence="4">NAD dependent epimerase/dehydratase</fullName>
    </recommendedName>
</protein>
<accession>A0A8H6XPQ2</accession>
<dbReference type="AlphaFoldDB" id="A0A8H6XPQ2"/>
<dbReference type="SUPFAM" id="SSF52540">
    <property type="entry name" value="P-loop containing nucleoside triphosphate hydrolases"/>
    <property type="match status" value="1"/>
</dbReference>
<dbReference type="EMBL" id="JACAZI010000015">
    <property type="protein sequence ID" value="KAF7344209.1"/>
    <property type="molecule type" value="Genomic_DNA"/>
</dbReference>
<dbReference type="Proteomes" id="UP000620124">
    <property type="component" value="Unassembled WGS sequence"/>
</dbReference>
<comment type="caution">
    <text evidence="2">The sequence shown here is derived from an EMBL/GenBank/DDBJ whole genome shotgun (WGS) entry which is preliminary data.</text>
</comment>
<dbReference type="PANTHER" id="PTHR36978:SF4">
    <property type="entry name" value="P-LOOP CONTAINING NUCLEOSIDE TRIPHOSPHATE HYDROLASE PROTEIN"/>
    <property type="match status" value="1"/>
</dbReference>
<dbReference type="Pfam" id="PF17784">
    <property type="entry name" value="Sulfotransfer_4"/>
    <property type="match status" value="1"/>
</dbReference>
<dbReference type="InterPro" id="IPR027417">
    <property type="entry name" value="P-loop_NTPase"/>
</dbReference>
<keyword evidence="1" id="KW-1133">Transmembrane helix</keyword>